<feature type="region of interest" description="Disordered" evidence="1">
    <location>
        <begin position="1"/>
        <end position="28"/>
    </location>
</feature>
<feature type="compositionally biased region" description="Basic and acidic residues" evidence="1">
    <location>
        <begin position="306"/>
        <end position="367"/>
    </location>
</feature>
<feature type="compositionally biased region" description="Acidic residues" evidence="1">
    <location>
        <begin position="13"/>
        <end position="27"/>
    </location>
</feature>
<evidence type="ECO:0000313" key="2">
    <source>
        <dbReference type="EMBL" id="GEW20735.1"/>
    </source>
</evidence>
<reference evidence="2" key="1">
    <citation type="journal article" date="2019" name="Sci. Rep.">
        <title>Draft genome of Tanacetum cinerariifolium, the natural source of mosquito coil.</title>
        <authorList>
            <person name="Yamashiro T."/>
            <person name="Shiraishi A."/>
            <person name="Satake H."/>
            <person name="Nakayama K."/>
        </authorList>
    </citation>
    <scope>NUCLEOTIDE SEQUENCE</scope>
</reference>
<comment type="caution">
    <text evidence="2">The sequence shown here is derived from an EMBL/GenBank/DDBJ whole genome shotgun (WGS) entry which is preliminary data.</text>
</comment>
<sequence>MVNLKGKKKVKDDDEDFVVEDPHDEEDDNKKFELEFKSLRARTTVLPLYDPTQSLSPERKSKIREMGFASMLDFPFQKIPDKLPYFEVLGIPMGKNKLESDSPRDFNDEFLIAFKKKFEGKKINCDNTSRLKYHVIKNIKSSDIISDFDWEIFGMCQGKFGLVDVIEENEETENESEVEKQKLKVIFSWVFFLATKDETSTILKTFITGIENQPNVAGSGPTWLFDIKLIYEMIEAKFESVLKEKIELEDMLKENMEMHELFYEDEKFELFVKKFKQEFTTGLNKDENHEGISGARHGNDNDDVDCVGHGDDEDDAGHTNHGDVHENAAEEKEVNEASKLRQAAEKEAAKKEAAAKEKETEKISATK</sequence>
<proteinExistence type="predicted"/>
<name>A0A699GT19_TANCI</name>
<organism evidence="2">
    <name type="scientific">Tanacetum cinerariifolium</name>
    <name type="common">Dalmatian daisy</name>
    <name type="synonym">Chrysanthemum cinerariifolium</name>
    <dbReference type="NCBI Taxonomy" id="118510"/>
    <lineage>
        <taxon>Eukaryota</taxon>
        <taxon>Viridiplantae</taxon>
        <taxon>Streptophyta</taxon>
        <taxon>Embryophyta</taxon>
        <taxon>Tracheophyta</taxon>
        <taxon>Spermatophyta</taxon>
        <taxon>Magnoliopsida</taxon>
        <taxon>eudicotyledons</taxon>
        <taxon>Gunneridae</taxon>
        <taxon>Pentapetalae</taxon>
        <taxon>asterids</taxon>
        <taxon>campanulids</taxon>
        <taxon>Asterales</taxon>
        <taxon>Asteraceae</taxon>
        <taxon>Asteroideae</taxon>
        <taxon>Anthemideae</taxon>
        <taxon>Anthemidinae</taxon>
        <taxon>Tanacetum</taxon>
    </lineage>
</organism>
<dbReference type="EMBL" id="BKCJ010049162">
    <property type="protein sequence ID" value="GEW20735.1"/>
    <property type="molecule type" value="Genomic_DNA"/>
</dbReference>
<dbReference type="AlphaFoldDB" id="A0A699GT19"/>
<gene>
    <name evidence="2" type="ORF">Tci_192711</name>
</gene>
<accession>A0A699GT19</accession>
<feature type="region of interest" description="Disordered" evidence="1">
    <location>
        <begin position="284"/>
        <end position="367"/>
    </location>
</feature>
<protein>
    <submittedName>
        <fullName evidence="2">Uncharacterized protein</fullName>
    </submittedName>
</protein>
<evidence type="ECO:0000256" key="1">
    <source>
        <dbReference type="SAM" id="MobiDB-lite"/>
    </source>
</evidence>